<dbReference type="InterPro" id="IPR011705">
    <property type="entry name" value="BACK"/>
</dbReference>
<evidence type="ECO:0000256" key="2">
    <source>
        <dbReference type="ARBA" id="ARBA00022737"/>
    </source>
</evidence>
<name>A0A8B8CAV9_CRAVI</name>
<dbReference type="SMART" id="SM00875">
    <property type="entry name" value="BACK"/>
    <property type="match status" value="1"/>
</dbReference>
<dbReference type="InterPro" id="IPR000210">
    <property type="entry name" value="BTB/POZ_dom"/>
</dbReference>
<gene>
    <name evidence="5 6" type="primary">LOC111117436</name>
</gene>
<dbReference type="SUPFAM" id="SSF117281">
    <property type="entry name" value="Kelch motif"/>
    <property type="match status" value="1"/>
</dbReference>
<dbReference type="RefSeq" id="XP_022312269.1">
    <property type="nucleotide sequence ID" value="XM_022456561.1"/>
</dbReference>
<evidence type="ECO:0000313" key="6">
    <source>
        <dbReference type="RefSeq" id="XP_022312270.1"/>
    </source>
</evidence>
<evidence type="ECO:0000259" key="3">
    <source>
        <dbReference type="PROSITE" id="PS50097"/>
    </source>
</evidence>
<dbReference type="Pfam" id="PF07707">
    <property type="entry name" value="BACK"/>
    <property type="match status" value="1"/>
</dbReference>
<dbReference type="SMART" id="SM00612">
    <property type="entry name" value="Kelch"/>
    <property type="match status" value="3"/>
</dbReference>
<proteinExistence type="predicted"/>
<sequence length="583" mass="66007">MSGTLAMREDHITSFFAGLKRLWLSGDHYDVSIQVQNETFLCHKTVLATMSAYFDSMFASGMKESLTGNVVIEDMEPGAFKKAMDFIYTGDIDLDVDAAITLLQTSAFLQIKSLQSLCETYLKPHVNNENCIQLWKMSVLNNCPVITKTAFRQILENFTTVSTLDDFYQLDPKEIVQIISQENLNVKSEEDLCNIIFDWLEHNKCHVNHMCELLQEVRLAFVRPEYLIKLEKRPEITKEPKCVDLLNYVKDYHLLPARQHEAATKVASVRATSCLENVLVVLGGCEATKPPYTRTTSTYCYSFRQKTWFRLASLCYDPGIEFAAVTYRSDIYVTGGGMKQNSFLWYNVNQNTWTELPTLINGRRRHASVAVTDGLFILGGYDSDRAAGNQMLSSVERFSISGQFWEPAGELAVPVSCFAAIHRNDKIYTFGGEENSRLDTSIVQSYDVNTKTSVLLTVKIPLPCKLTRSCVINDRMFLVFYDGRVVEYFEESGETSASCKLVARFDHFQRTHFGVVEQDSNIVIVGGVIANTRPCSDFLKFDLYSTNCSVLQDVLFTPRLVDGCVKINIRKDFLVPLRADSTC</sequence>
<dbReference type="Gene3D" id="1.25.40.420">
    <property type="match status" value="1"/>
</dbReference>
<keyword evidence="1" id="KW-0880">Kelch repeat</keyword>
<protein>
    <submittedName>
        <fullName evidence="5 6">Kelch-like protein 21</fullName>
    </submittedName>
</protein>
<dbReference type="OrthoDB" id="6097235at2759"/>
<dbReference type="PROSITE" id="PS50097">
    <property type="entry name" value="BTB"/>
    <property type="match status" value="1"/>
</dbReference>
<dbReference type="PIRSF" id="PIRSF037037">
    <property type="entry name" value="Kelch-like_protein_gigaxonin"/>
    <property type="match status" value="1"/>
</dbReference>
<evidence type="ECO:0000313" key="4">
    <source>
        <dbReference type="Proteomes" id="UP000694844"/>
    </source>
</evidence>
<organism evidence="4 5">
    <name type="scientific">Crassostrea virginica</name>
    <name type="common">Eastern oyster</name>
    <dbReference type="NCBI Taxonomy" id="6565"/>
    <lineage>
        <taxon>Eukaryota</taxon>
        <taxon>Metazoa</taxon>
        <taxon>Spiralia</taxon>
        <taxon>Lophotrochozoa</taxon>
        <taxon>Mollusca</taxon>
        <taxon>Bivalvia</taxon>
        <taxon>Autobranchia</taxon>
        <taxon>Pteriomorphia</taxon>
        <taxon>Ostreida</taxon>
        <taxon>Ostreoidea</taxon>
        <taxon>Ostreidae</taxon>
        <taxon>Crassostrea</taxon>
    </lineage>
</organism>
<dbReference type="SMART" id="SM00225">
    <property type="entry name" value="BTB"/>
    <property type="match status" value="1"/>
</dbReference>
<dbReference type="KEGG" id="cvn:111117436"/>
<feature type="domain" description="BTB" evidence="3">
    <location>
        <begin position="29"/>
        <end position="96"/>
    </location>
</feature>
<dbReference type="Proteomes" id="UP000694844">
    <property type="component" value="Chromosome 10"/>
</dbReference>
<evidence type="ECO:0000256" key="1">
    <source>
        <dbReference type="ARBA" id="ARBA00022441"/>
    </source>
</evidence>
<dbReference type="GeneID" id="111117436"/>
<dbReference type="AlphaFoldDB" id="A0A8B8CAV9"/>
<dbReference type="SUPFAM" id="SSF54695">
    <property type="entry name" value="POZ domain"/>
    <property type="match status" value="1"/>
</dbReference>
<dbReference type="InterPro" id="IPR017096">
    <property type="entry name" value="BTB-kelch_protein"/>
</dbReference>
<dbReference type="PANTHER" id="PTHR45632">
    <property type="entry name" value="LD33804P"/>
    <property type="match status" value="1"/>
</dbReference>
<keyword evidence="4" id="KW-1185">Reference proteome</keyword>
<dbReference type="PANTHER" id="PTHR45632:SF3">
    <property type="entry name" value="KELCH-LIKE PROTEIN 32"/>
    <property type="match status" value="1"/>
</dbReference>
<dbReference type="InterPro" id="IPR011333">
    <property type="entry name" value="SKP1/BTB/POZ_sf"/>
</dbReference>
<dbReference type="Pfam" id="PF00651">
    <property type="entry name" value="BTB"/>
    <property type="match status" value="1"/>
</dbReference>
<reference evidence="5 6" key="1">
    <citation type="submission" date="2025-04" db="UniProtKB">
        <authorList>
            <consortium name="RefSeq"/>
        </authorList>
    </citation>
    <scope>IDENTIFICATION</scope>
    <source>
        <tissue evidence="5 6">Whole sample</tissue>
    </source>
</reference>
<evidence type="ECO:0000313" key="5">
    <source>
        <dbReference type="RefSeq" id="XP_022312269.1"/>
    </source>
</evidence>
<accession>A0A8B8CAV9</accession>
<dbReference type="Gene3D" id="2.120.10.80">
    <property type="entry name" value="Kelch-type beta propeller"/>
    <property type="match status" value="1"/>
</dbReference>
<dbReference type="Gene3D" id="3.30.710.10">
    <property type="entry name" value="Potassium Channel Kv1.1, Chain A"/>
    <property type="match status" value="1"/>
</dbReference>
<dbReference type="InterPro" id="IPR015915">
    <property type="entry name" value="Kelch-typ_b-propeller"/>
</dbReference>
<dbReference type="Pfam" id="PF24681">
    <property type="entry name" value="Kelch_KLHDC2_KLHL20_DRC7"/>
    <property type="match status" value="1"/>
</dbReference>
<dbReference type="RefSeq" id="XP_022312270.1">
    <property type="nucleotide sequence ID" value="XM_022456562.1"/>
</dbReference>
<dbReference type="InterPro" id="IPR006652">
    <property type="entry name" value="Kelch_1"/>
</dbReference>
<keyword evidence="2" id="KW-0677">Repeat</keyword>